<accession>A0A974NUW1</accession>
<dbReference type="EMBL" id="CP061035">
    <property type="protein sequence ID" value="QQV77190.1"/>
    <property type="molecule type" value="Genomic_DNA"/>
</dbReference>
<dbReference type="AlphaFoldDB" id="A0A974NUW1"/>
<dbReference type="KEGG" id="sari:H5J25_18015"/>
<evidence type="ECO:0000313" key="2">
    <source>
        <dbReference type="EMBL" id="QQV77190.1"/>
    </source>
</evidence>
<dbReference type="InterPro" id="IPR021607">
    <property type="entry name" value="DUF3224"/>
</dbReference>
<dbReference type="Gene3D" id="2.40.350.10">
    <property type="entry name" value="SO1590-like"/>
    <property type="match status" value="1"/>
</dbReference>
<evidence type="ECO:0000256" key="1">
    <source>
        <dbReference type="SAM" id="MobiDB-lite"/>
    </source>
</evidence>
<sequence length="136" mass="13819">MKHATGTFEVKMTPEAQAPASDDGLPTSRLGIAKTFSGDLTGTATGTMLAAGEPKPGLPAGYVAIDQVHGTLEGRTGGFLMLHRGTIDPAGKADLSVIISPGSGTGALAGIAGTFSIEMKEGKHFYDLAYTLPAKS</sequence>
<proteinExistence type="predicted"/>
<dbReference type="RefSeq" id="WP_202093459.1">
    <property type="nucleotide sequence ID" value="NZ_CP061035.1"/>
</dbReference>
<dbReference type="Pfam" id="PF11528">
    <property type="entry name" value="DUF3224"/>
    <property type="match status" value="1"/>
</dbReference>
<reference evidence="3" key="1">
    <citation type="submission" date="2020-09" db="EMBL/GenBank/DDBJ databases">
        <title>Sphingomonas sp., a new species isolated from pork steak.</title>
        <authorList>
            <person name="Heidler von Heilborn D."/>
        </authorList>
    </citation>
    <scope>NUCLEOTIDE SEQUENCE [LARGE SCALE GENOMIC DNA]</scope>
</reference>
<dbReference type="InterPro" id="IPR023159">
    <property type="entry name" value="SO1590-like_sf"/>
</dbReference>
<dbReference type="Proteomes" id="UP000595894">
    <property type="component" value="Chromosome"/>
</dbReference>
<protein>
    <submittedName>
        <fullName evidence="2">DUF3224 domain-containing protein</fullName>
    </submittedName>
</protein>
<name>A0A974NUW1_9SPHN</name>
<gene>
    <name evidence="2" type="ORF">H5J25_18015</name>
</gene>
<evidence type="ECO:0000313" key="3">
    <source>
        <dbReference type="Proteomes" id="UP000595894"/>
    </source>
</evidence>
<keyword evidence="3" id="KW-1185">Reference proteome</keyword>
<organism evidence="2 3">
    <name type="scientific">Sphingomonas aliaeris</name>
    <dbReference type="NCBI Taxonomy" id="2759526"/>
    <lineage>
        <taxon>Bacteria</taxon>
        <taxon>Pseudomonadati</taxon>
        <taxon>Pseudomonadota</taxon>
        <taxon>Alphaproteobacteria</taxon>
        <taxon>Sphingomonadales</taxon>
        <taxon>Sphingomonadaceae</taxon>
        <taxon>Sphingomonas</taxon>
    </lineage>
</organism>
<dbReference type="SUPFAM" id="SSF159238">
    <property type="entry name" value="SO1590-like"/>
    <property type="match status" value="1"/>
</dbReference>
<feature type="region of interest" description="Disordered" evidence="1">
    <location>
        <begin position="1"/>
        <end position="25"/>
    </location>
</feature>